<sequence length="183" mass="21139">MSWMEILPPVYAGNSTMEELQNIVNDELTEVLGGFQEITNECFINTSLSLLSRYEQICGLDVDVSKSSSFRRERIKAKVTGIGTVTKQMIIDTAASYSNGEVEVIEDVQNNRFVIKFVGVLGIPENMSDLILTIEQIKPAHLAYLFEYTWISWNQYESYHNTWEDWDSLNLTWDEFERYKEAP</sequence>
<dbReference type="EMBL" id="CP042469">
    <property type="protein sequence ID" value="QOX63666.1"/>
    <property type="molecule type" value="Genomic_DNA"/>
</dbReference>
<name>A0ACD1ABJ2_9FIRM</name>
<gene>
    <name evidence="1" type="ORF">FRZ06_10035</name>
</gene>
<protein>
    <submittedName>
        <fullName evidence="1">DUF2313 domain-containing protein</fullName>
    </submittedName>
</protein>
<accession>A0ACD1ABJ2</accession>
<evidence type="ECO:0000313" key="1">
    <source>
        <dbReference type="EMBL" id="QOX63666.1"/>
    </source>
</evidence>
<proteinExistence type="predicted"/>
<dbReference type="Proteomes" id="UP000594014">
    <property type="component" value="Chromosome"/>
</dbReference>
<evidence type="ECO:0000313" key="2">
    <source>
        <dbReference type="Proteomes" id="UP000594014"/>
    </source>
</evidence>
<organism evidence="1 2">
    <name type="scientific">Anoxybacterium hadale</name>
    <dbReference type="NCBI Taxonomy" id="3408580"/>
    <lineage>
        <taxon>Bacteria</taxon>
        <taxon>Bacillati</taxon>
        <taxon>Bacillota</taxon>
        <taxon>Clostridia</taxon>
        <taxon>Peptostreptococcales</taxon>
        <taxon>Anaerovoracaceae</taxon>
        <taxon>Anoxybacterium</taxon>
    </lineage>
</organism>
<reference evidence="1" key="1">
    <citation type="submission" date="2019-08" db="EMBL/GenBank/DDBJ databases">
        <title>Genome sequence of Clostridiales bacterium MT110.</title>
        <authorList>
            <person name="Cao J."/>
        </authorList>
    </citation>
    <scope>NUCLEOTIDE SEQUENCE</scope>
    <source>
        <strain evidence="1">MT110</strain>
    </source>
</reference>
<keyword evidence="2" id="KW-1185">Reference proteome</keyword>